<sequence length="59" mass="6582">MGIAAENIRQKRSAVRRALADAEAVHYIARLREAARESGLDLSAPLWMDDAQGRERFGD</sequence>
<protein>
    <recommendedName>
        <fullName evidence="3">Antitoxin</fullName>
    </recommendedName>
</protein>
<name>A0ABY3TLC4_9MYCO</name>
<organism evidence="1 2">
    <name type="scientific">Mycolicibacterium crocinum</name>
    <dbReference type="NCBI Taxonomy" id="388459"/>
    <lineage>
        <taxon>Bacteria</taxon>
        <taxon>Bacillati</taxon>
        <taxon>Actinomycetota</taxon>
        <taxon>Actinomycetes</taxon>
        <taxon>Mycobacteriales</taxon>
        <taxon>Mycobacteriaceae</taxon>
        <taxon>Mycolicibacterium</taxon>
    </lineage>
</organism>
<keyword evidence="2" id="KW-1185">Reference proteome</keyword>
<evidence type="ECO:0000313" key="1">
    <source>
        <dbReference type="EMBL" id="ULN40193.1"/>
    </source>
</evidence>
<evidence type="ECO:0008006" key="3">
    <source>
        <dbReference type="Google" id="ProtNLM"/>
    </source>
</evidence>
<dbReference type="Proteomes" id="UP001055337">
    <property type="component" value="Chromosome"/>
</dbReference>
<accession>A0ABY3TLC4</accession>
<reference evidence="1" key="1">
    <citation type="submission" date="2022-08" db="EMBL/GenBank/DDBJ databases">
        <title>Whole genome sequencing of non-tuberculosis mycobacteria type-strains.</title>
        <authorList>
            <person name="Igarashi Y."/>
            <person name="Osugi A."/>
            <person name="Mitarai S."/>
        </authorList>
    </citation>
    <scope>NUCLEOTIDE SEQUENCE</scope>
    <source>
        <strain evidence="1">JCM 16369</strain>
    </source>
</reference>
<gene>
    <name evidence="1" type="ORF">MI149_21260</name>
</gene>
<dbReference type="EMBL" id="CP092362">
    <property type="protein sequence ID" value="ULN40193.1"/>
    <property type="molecule type" value="Genomic_DNA"/>
</dbReference>
<dbReference type="RefSeq" id="WP_240177025.1">
    <property type="nucleotide sequence ID" value="NZ_CP092362.2"/>
</dbReference>
<evidence type="ECO:0000313" key="2">
    <source>
        <dbReference type="Proteomes" id="UP001055337"/>
    </source>
</evidence>
<proteinExistence type="predicted"/>